<evidence type="ECO:0000256" key="2">
    <source>
        <dbReference type="ARBA" id="ARBA00022723"/>
    </source>
</evidence>
<feature type="region of interest" description="Disordered" evidence="4">
    <location>
        <begin position="143"/>
        <end position="167"/>
    </location>
</feature>
<dbReference type="GeneID" id="70191054"/>
<dbReference type="GO" id="GO:0008270">
    <property type="term" value="F:zinc ion binding"/>
    <property type="evidence" value="ECO:0007669"/>
    <property type="project" value="InterPro"/>
</dbReference>
<dbReference type="GO" id="GO:0003677">
    <property type="term" value="F:DNA binding"/>
    <property type="evidence" value="ECO:0007669"/>
    <property type="project" value="InterPro"/>
</dbReference>
<protein>
    <recommendedName>
        <fullName evidence="5">Zn(2)-C6 fungal-type domain-containing protein</fullName>
    </recommendedName>
</protein>
<keyword evidence="7" id="KW-1185">Reference proteome</keyword>
<dbReference type="InterPro" id="IPR007219">
    <property type="entry name" value="XnlR_reg_dom"/>
</dbReference>
<name>A0A9P8XTK8_9PEZI</name>
<accession>A0A9P8XTK8</accession>
<evidence type="ECO:0000313" key="7">
    <source>
        <dbReference type="Proteomes" id="UP000756346"/>
    </source>
</evidence>
<dbReference type="CDD" id="cd12148">
    <property type="entry name" value="fungal_TF_MHR"/>
    <property type="match status" value="1"/>
</dbReference>
<dbReference type="SMART" id="SM00906">
    <property type="entry name" value="Fungal_trans"/>
    <property type="match status" value="1"/>
</dbReference>
<evidence type="ECO:0000256" key="4">
    <source>
        <dbReference type="SAM" id="MobiDB-lite"/>
    </source>
</evidence>
<dbReference type="PANTHER" id="PTHR31001:SF40">
    <property type="entry name" value="ZN(II)2CYS6 TRANSCRIPTION FACTOR (EUROFUNG)"/>
    <property type="match status" value="1"/>
</dbReference>
<dbReference type="Proteomes" id="UP000756346">
    <property type="component" value="Unassembled WGS sequence"/>
</dbReference>
<evidence type="ECO:0000256" key="3">
    <source>
        <dbReference type="ARBA" id="ARBA00023242"/>
    </source>
</evidence>
<feature type="domain" description="Zn(2)-C6 fungal-type" evidence="5">
    <location>
        <begin position="18"/>
        <end position="50"/>
    </location>
</feature>
<dbReference type="InterPro" id="IPR050613">
    <property type="entry name" value="Sec_Metabolite_Reg"/>
</dbReference>
<dbReference type="Gene3D" id="4.10.240.10">
    <property type="entry name" value="Zn(2)-C6 fungal-type DNA-binding domain"/>
    <property type="match status" value="1"/>
</dbReference>
<organism evidence="6 7">
    <name type="scientific">Microdochium trichocladiopsis</name>
    <dbReference type="NCBI Taxonomy" id="1682393"/>
    <lineage>
        <taxon>Eukaryota</taxon>
        <taxon>Fungi</taxon>
        <taxon>Dikarya</taxon>
        <taxon>Ascomycota</taxon>
        <taxon>Pezizomycotina</taxon>
        <taxon>Sordariomycetes</taxon>
        <taxon>Xylariomycetidae</taxon>
        <taxon>Xylariales</taxon>
        <taxon>Microdochiaceae</taxon>
        <taxon>Microdochium</taxon>
    </lineage>
</organism>
<evidence type="ECO:0000259" key="5">
    <source>
        <dbReference type="PROSITE" id="PS50048"/>
    </source>
</evidence>
<proteinExistence type="predicted"/>
<gene>
    <name evidence="6" type="ORF">B0I36DRAFT_394728</name>
</gene>
<feature type="compositionally biased region" description="Basic and acidic residues" evidence="4">
    <location>
        <begin position="151"/>
        <end position="160"/>
    </location>
</feature>
<keyword evidence="2" id="KW-0479">Metal-binding</keyword>
<dbReference type="OrthoDB" id="6612291at2759"/>
<reference evidence="6" key="1">
    <citation type="journal article" date="2021" name="Nat. Commun.">
        <title>Genetic determinants of endophytism in the Arabidopsis root mycobiome.</title>
        <authorList>
            <person name="Mesny F."/>
            <person name="Miyauchi S."/>
            <person name="Thiergart T."/>
            <person name="Pickel B."/>
            <person name="Atanasova L."/>
            <person name="Karlsson M."/>
            <person name="Huettel B."/>
            <person name="Barry K.W."/>
            <person name="Haridas S."/>
            <person name="Chen C."/>
            <person name="Bauer D."/>
            <person name="Andreopoulos W."/>
            <person name="Pangilinan J."/>
            <person name="LaButti K."/>
            <person name="Riley R."/>
            <person name="Lipzen A."/>
            <person name="Clum A."/>
            <person name="Drula E."/>
            <person name="Henrissat B."/>
            <person name="Kohler A."/>
            <person name="Grigoriev I.V."/>
            <person name="Martin F.M."/>
            <person name="Hacquard S."/>
        </authorList>
    </citation>
    <scope>NUCLEOTIDE SEQUENCE</scope>
    <source>
        <strain evidence="6">MPI-CAGE-CH-0230</strain>
    </source>
</reference>
<feature type="compositionally biased region" description="Low complexity" evidence="4">
    <location>
        <begin position="68"/>
        <end position="79"/>
    </location>
</feature>
<dbReference type="GO" id="GO:0006351">
    <property type="term" value="P:DNA-templated transcription"/>
    <property type="evidence" value="ECO:0007669"/>
    <property type="project" value="InterPro"/>
</dbReference>
<dbReference type="SUPFAM" id="SSF57701">
    <property type="entry name" value="Zn2/Cys6 DNA-binding domain"/>
    <property type="match status" value="1"/>
</dbReference>
<dbReference type="PROSITE" id="PS50048">
    <property type="entry name" value="ZN2_CY6_FUNGAL_2"/>
    <property type="match status" value="1"/>
</dbReference>
<dbReference type="InterPro" id="IPR001138">
    <property type="entry name" value="Zn2Cys6_DnaBD"/>
</dbReference>
<dbReference type="SMART" id="SM00066">
    <property type="entry name" value="GAL4"/>
    <property type="match status" value="1"/>
</dbReference>
<dbReference type="PROSITE" id="PS00463">
    <property type="entry name" value="ZN2_CY6_FUNGAL_1"/>
    <property type="match status" value="1"/>
</dbReference>
<dbReference type="PANTHER" id="PTHR31001">
    <property type="entry name" value="UNCHARACTERIZED TRANSCRIPTIONAL REGULATORY PROTEIN"/>
    <property type="match status" value="1"/>
</dbReference>
<dbReference type="InterPro" id="IPR036864">
    <property type="entry name" value="Zn2-C6_fun-type_DNA-bd_sf"/>
</dbReference>
<dbReference type="CDD" id="cd00067">
    <property type="entry name" value="GAL4"/>
    <property type="match status" value="1"/>
</dbReference>
<sequence>MSSANSSRLRRLNGRLQACDPCRRRKVACDHGQPVCQRCKRKQWDARCTYTISQRSAVPFNRHASQGAVSQPPAQTSAQSPPPSEGQPRPSGVVVEGEGDHTIEAQTPASTPGTSTLTPNWKAPGYLGYASYTTVLDEARESLPTASADPATRDGVEPEQAKPGPRITEPVMSACIAVLRRIPLAEDSTILDKDYLVLFQWVHRIAQSILEALYDPKAFGMYVGKRRDDDGLRKMAQVICANTVKPVDDSLEAKEWVAQFTGNNIRWESIGLLFTFWDTARRQLPLQFHTPSDEDENWSRTRDGLNRCLALSNEFSRGNLLVLLMFHRRSRMESMVSGDASLRSWKYHAQTVACLTFLGYHAEHNREPYVPTFTSELKRILCASIYGGDKTFASFAGRPPLLSKTFMTTPLPLDLREDYLFSNHSVLREKAATTLDERGWSTEGHFTAATAYRARGMLKTIREDILTIALGVEQNASVDALLNLGKRQATIMAELPRSAQHRPEDVTSSGTLSEVVFARLLIKMDALQSGFFLDRLLLKRGYDSSAHLLVTSFQLVSDTLIVWTNFERFVSMKRDFEWILMTYGAPAGGILCKELQKPSFAGRHPQDRRITRSSIIQKLSLLVGFLEWVDPLAPNAELCNDCKSVIQLVLDQALNGVGGPAGPPVPLSSAMTTESDPMGLEFLGKGLDFNFDLMDSFDWLTAEL</sequence>
<comment type="caution">
    <text evidence="6">The sequence shown here is derived from an EMBL/GenBank/DDBJ whole genome shotgun (WGS) entry which is preliminary data.</text>
</comment>
<dbReference type="AlphaFoldDB" id="A0A9P8XTK8"/>
<dbReference type="RefSeq" id="XP_046006362.1">
    <property type="nucleotide sequence ID" value="XM_046161508.1"/>
</dbReference>
<keyword evidence="3" id="KW-0539">Nucleus</keyword>
<dbReference type="GO" id="GO:0005634">
    <property type="term" value="C:nucleus"/>
    <property type="evidence" value="ECO:0007669"/>
    <property type="project" value="UniProtKB-SubCell"/>
</dbReference>
<evidence type="ECO:0000256" key="1">
    <source>
        <dbReference type="ARBA" id="ARBA00004123"/>
    </source>
</evidence>
<dbReference type="EMBL" id="JAGTJQ010000011">
    <property type="protein sequence ID" value="KAH7018095.1"/>
    <property type="molecule type" value="Genomic_DNA"/>
</dbReference>
<dbReference type="Pfam" id="PF00172">
    <property type="entry name" value="Zn_clus"/>
    <property type="match status" value="1"/>
</dbReference>
<dbReference type="GO" id="GO:0000981">
    <property type="term" value="F:DNA-binding transcription factor activity, RNA polymerase II-specific"/>
    <property type="evidence" value="ECO:0007669"/>
    <property type="project" value="InterPro"/>
</dbReference>
<feature type="region of interest" description="Disordered" evidence="4">
    <location>
        <begin position="63"/>
        <end position="95"/>
    </location>
</feature>
<evidence type="ECO:0000313" key="6">
    <source>
        <dbReference type="EMBL" id="KAH7018095.1"/>
    </source>
</evidence>
<comment type="subcellular location">
    <subcellularLocation>
        <location evidence="1">Nucleus</location>
    </subcellularLocation>
</comment>